<feature type="domain" description="NADP-dependent oxidoreductase" evidence="4">
    <location>
        <begin position="1"/>
        <end position="117"/>
    </location>
</feature>
<keyword evidence="6" id="KW-1185">Reference proteome</keyword>
<dbReference type="EMBL" id="FUWO01000008">
    <property type="protein sequence ID" value="SJZ55019.1"/>
    <property type="molecule type" value="Genomic_DNA"/>
</dbReference>
<evidence type="ECO:0000259" key="4">
    <source>
        <dbReference type="Pfam" id="PF00248"/>
    </source>
</evidence>
<gene>
    <name evidence="5" type="ORF">SAMN02746011_01109</name>
</gene>
<accession>A0A1T4LJV3</accession>
<dbReference type="InterPro" id="IPR005399">
    <property type="entry name" value="K_chnl_volt-dep_bsu_KCNAB-rel"/>
</dbReference>
<keyword evidence="3" id="KW-0560">Oxidoreductase</keyword>
<reference evidence="6" key="1">
    <citation type="submission" date="2017-02" db="EMBL/GenBank/DDBJ databases">
        <authorList>
            <person name="Varghese N."/>
            <person name="Submissions S."/>
        </authorList>
    </citation>
    <scope>NUCLEOTIDE SEQUENCE [LARGE SCALE GENOMIC DNA]</scope>
    <source>
        <strain evidence="6">DSM 15739</strain>
    </source>
</reference>
<evidence type="ECO:0000256" key="2">
    <source>
        <dbReference type="ARBA" id="ARBA00022857"/>
    </source>
</evidence>
<dbReference type="STRING" id="1121925.SAMN02746011_01109"/>
<protein>
    <submittedName>
        <fullName evidence="5">Predicted oxidoreductases (Related to aryl-alcohol dehydrogenases)</fullName>
    </submittedName>
</protein>
<dbReference type="RefSeq" id="WP_268762615.1">
    <property type="nucleotide sequence ID" value="NZ_FUWO01000008.1"/>
</dbReference>
<dbReference type="SUPFAM" id="SSF51430">
    <property type="entry name" value="NAD(P)-linked oxidoreductase"/>
    <property type="match status" value="1"/>
</dbReference>
<evidence type="ECO:0000256" key="3">
    <source>
        <dbReference type="ARBA" id="ARBA00023002"/>
    </source>
</evidence>
<name>A0A1T4LJV3_9LACT</name>
<sequence length="128" mass="14254">MCERHGVGIVSFSPLSQGLLTGKYRQGQAIPEGSRATYQDKIQAMLTEENLEKVEALIKTFDRLDTDLASVSLAWALRKSAISCLITGATKPERLENNLKALAVEITPEIEQEIDALFEFKKFNRKIG</sequence>
<dbReference type="PANTHER" id="PTHR43150:SF2">
    <property type="entry name" value="HYPERKINETIC, ISOFORM M"/>
    <property type="match status" value="1"/>
</dbReference>
<evidence type="ECO:0000256" key="1">
    <source>
        <dbReference type="ARBA" id="ARBA00006515"/>
    </source>
</evidence>
<evidence type="ECO:0000313" key="6">
    <source>
        <dbReference type="Proteomes" id="UP000189941"/>
    </source>
</evidence>
<dbReference type="Gene3D" id="3.20.20.100">
    <property type="entry name" value="NADP-dependent oxidoreductase domain"/>
    <property type="match status" value="1"/>
</dbReference>
<evidence type="ECO:0000313" key="5">
    <source>
        <dbReference type="EMBL" id="SJZ55019.1"/>
    </source>
</evidence>
<dbReference type="InterPro" id="IPR023210">
    <property type="entry name" value="NADP_OxRdtase_dom"/>
</dbReference>
<dbReference type="Proteomes" id="UP000189941">
    <property type="component" value="Unassembled WGS sequence"/>
</dbReference>
<comment type="similarity">
    <text evidence="1">Belongs to the shaker potassium channel beta subunit family.</text>
</comment>
<dbReference type="AlphaFoldDB" id="A0A1T4LJV3"/>
<organism evidence="5 6">
    <name type="scientific">Globicatella sulfidifaciens DSM 15739</name>
    <dbReference type="NCBI Taxonomy" id="1121925"/>
    <lineage>
        <taxon>Bacteria</taxon>
        <taxon>Bacillati</taxon>
        <taxon>Bacillota</taxon>
        <taxon>Bacilli</taxon>
        <taxon>Lactobacillales</taxon>
        <taxon>Aerococcaceae</taxon>
        <taxon>Globicatella</taxon>
    </lineage>
</organism>
<dbReference type="PANTHER" id="PTHR43150">
    <property type="entry name" value="HYPERKINETIC, ISOFORM M"/>
    <property type="match status" value="1"/>
</dbReference>
<proteinExistence type="inferred from homology"/>
<dbReference type="GO" id="GO:0016491">
    <property type="term" value="F:oxidoreductase activity"/>
    <property type="evidence" value="ECO:0007669"/>
    <property type="project" value="UniProtKB-KW"/>
</dbReference>
<dbReference type="InterPro" id="IPR036812">
    <property type="entry name" value="NAD(P)_OxRdtase_dom_sf"/>
</dbReference>
<keyword evidence="2" id="KW-0521">NADP</keyword>
<dbReference type="Pfam" id="PF00248">
    <property type="entry name" value="Aldo_ket_red"/>
    <property type="match status" value="1"/>
</dbReference>